<dbReference type="CDD" id="cd01400">
    <property type="entry name" value="6PGL"/>
    <property type="match status" value="1"/>
</dbReference>
<dbReference type="SUPFAM" id="SSF100950">
    <property type="entry name" value="NagB/RpiA/CoA transferase-like"/>
    <property type="match status" value="1"/>
</dbReference>
<dbReference type="FunFam" id="3.40.50.1360:FF:000005">
    <property type="entry name" value="6-phosphogluconolactonase"/>
    <property type="match status" value="1"/>
</dbReference>
<comment type="pathway">
    <text evidence="2 6">Carbohydrate degradation; pentose phosphate pathway; D-ribulose 5-phosphate from D-glucose 6-phosphate (oxidative stage): step 2/3.</text>
</comment>
<evidence type="ECO:0000256" key="2">
    <source>
        <dbReference type="ARBA" id="ARBA00004961"/>
    </source>
</evidence>
<dbReference type="NCBIfam" id="TIGR01198">
    <property type="entry name" value="pgl"/>
    <property type="match status" value="1"/>
</dbReference>
<feature type="domain" description="Glucosamine/galactosamine-6-phosphate isomerase" evidence="7">
    <location>
        <begin position="9"/>
        <end position="230"/>
    </location>
</feature>
<reference evidence="8 9" key="1">
    <citation type="journal article" date="2018" name="Sci. Rep.">
        <title>Genomic signatures of local adaptation to the degree of environmental predictability in rotifers.</title>
        <authorList>
            <person name="Franch-Gras L."/>
            <person name="Hahn C."/>
            <person name="Garcia-Roger E.M."/>
            <person name="Carmona M.J."/>
            <person name="Serra M."/>
            <person name="Gomez A."/>
        </authorList>
    </citation>
    <scope>NUCLEOTIDE SEQUENCE [LARGE SCALE GENOMIC DNA]</scope>
    <source>
        <strain evidence="8">HYR1</strain>
    </source>
</reference>
<dbReference type="PANTHER" id="PTHR11054">
    <property type="entry name" value="6-PHOSPHOGLUCONOLACTONASE"/>
    <property type="match status" value="1"/>
</dbReference>
<evidence type="ECO:0000256" key="5">
    <source>
        <dbReference type="ARBA" id="ARBA00022801"/>
    </source>
</evidence>
<dbReference type="GO" id="GO:0006098">
    <property type="term" value="P:pentose-phosphate shunt"/>
    <property type="evidence" value="ECO:0007669"/>
    <property type="project" value="UniProtKB-UniPathway"/>
</dbReference>
<dbReference type="EMBL" id="REGN01004859">
    <property type="protein sequence ID" value="RNA15875.1"/>
    <property type="molecule type" value="Genomic_DNA"/>
</dbReference>
<evidence type="ECO:0000256" key="6">
    <source>
        <dbReference type="RuleBase" id="RU365095"/>
    </source>
</evidence>
<dbReference type="InterPro" id="IPR039104">
    <property type="entry name" value="6PGL"/>
</dbReference>
<dbReference type="OrthoDB" id="432544at2759"/>
<keyword evidence="5 6" id="KW-0378">Hydrolase</keyword>
<evidence type="ECO:0000313" key="8">
    <source>
        <dbReference type="EMBL" id="RNA15875.1"/>
    </source>
</evidence>
<proteinExistence type="inferred from homology"/>
<dbReference type="GO" id="GO:0017057">
    <property type="term" value="F:6-phosphogluconolactonase activity"/>
    <property type="evidence" value="ECO:0007669"/>
    <property type="project" value="UniProtKB-UniRule"/>
</dbReference>
<evidence type="ECO:0000256" key="4">
    <source>
        <dbReference type="ARBA" id="ARBA00013198"/>
    </source>
</evidence>
<dbReference type="STRING" id="10195.A0A3M7QY48"/>
<dbReference type="AlphaFoldDB" id="A0A3M7QY48"/>
<accession>A0A3M7QY48</accession>
<dbReference type="Proteomes" id="UP000276133">
    <property type="component" value="Unassembled WGS sequence"/>
</dbReference>
<dbReference type="InterPro" id="IPR037171">
    <property type="entry name" value="NagB/RpiA_transferase-like"/>
</dbReference>
<dbReference type="Gene3D" id="3.40.50.1360">
    <property type="match status" value="1"/>
</dbReference>
<comment type="caution">
    <text evidence="8">The sequence shown here is derived from an EMBL/GenBank/DDBJ whole genome shotgun (WGS) entry which is preliminary data.</text>
</comment>
<sequence>MCAAVVSEDPAKTVKNLCRHIVQAIETLSPNREFITIGLSGGSLIKQLSDELPNHKQKLDAHIPKLRFLFCDERFVPLDHDDCTYYGFLKNNFFKNLNIPPENVFPIKADAENVGKCAADYESKMKNLLNSNKGFDILLLGIGPDGHTCSLFPGHKSFIDGSNSQSLVIPVCDSPKPPPQRVTLTLPYINNSSYLFFCAVGENKASMLKKILEDKDLSLPSANVRPASGEGVLKWFIDQAASKDLKI</sequence>
<comment type="function">
    <text evidence="6">Hydrolysis of 6-phosphogluconolactone to 6-phosphogluconate.</text>
</comment>
<protein>
    <recommendedName>
        <fullName evidence="4 6">6-phosphogluconolactonase</fullName>
        <shortName evidence="6">6PGL</shortName>
        <ecNumber evidence="4 6">3.1.1.31</ecNumber>
    </recommendedName>
</protein>
<keyword evidence="9" id="KW-1185">Reference proteome</keyword>
<dbReference type="InterPro" id="IPR005900">
    <property type="entry name" value="6-phosphogluconolactonase_DevB"/>
</dbReference>
<dbReference type="PANTHER" id="PTHR11054:SF0">
    <property type="entry name" value="6-PHOSPHOGLUCONOLACTONASE"/>
    <property type="match status" value="1"/>
</dbReference>
<dbReference type="InterPro" id="IPR006148">
    <property type="entry name" value="Glc/Gal-6P_isomerase"/>
</dbReference>
<dbReference type="Pfam" id="PF01182">
    <property type="entry name" value="Glucosamine_iso"/>
    <property type="match status" value="1"/>
</dbReference>
<dbReference type="GO" id="GO:0005975">
    <property type="term" value="P:carbohydrate metabolic process"/>
    <property type="evidence" value="ECO:0007669"/>
    <property type="project" value="UniProtKB-UniRule"/>
</dbReference>
<name>A0A3M7QY48_BRAPC</name>
<evidence type="ECO:0000256" key="1">
    <source>
        <dbReference type="ARBA" id="ARBA00000832"/>
    </source>
</evidence>
<dbReference type="EC" id="3.1.1.31" evidence="4 6"/>
<organism evidence="8 9">
    <name type="scientific">Brachionus plicatilis</name>
    <name type="common">Marine rotifer</name>
    <name type="synonym">Brachionus muelleri</name>
    <dbReference type="NCBI Taxonomy" id="10195"/>
    <lineage>
        <taxon>Eukaryota</taxon>
        <taxon>Metazoa</taxon>
        <taxon>Spiralia</taxon>
        <taxon>Gnathifera</taxon>
        <taxon>Rotifera</taxon>
        <taxon>Eurotatoria</taxon>
        <taxon>Monogononta</taxon>
        <taxon>Pseudotrocha</taxon>
        <taxon>Ploima</taxon>
        <taxon>Brachionidae</taxon>
        <taxon>Brachionus</taxon>
    </lineage>
</organism>
<evidence type="ECO:0000256" key="3">
    <source>
        <dbReference type="ARBA" id="ARBA00010662"/>
    </source>
</evidence>
<dbReference type="UniPathway" id="UPA00115">
    <property type="reaction ID" value="UER00409"/>
</dbReference>
<comment type="similarity">
    <text evidence="3 6">Belongs to the glucosamine/galactosamine-6-phosphate isomerase family. 6-phosphogluconolactonase subfamily.</text>
</comment>
<comment type="catalytic activity">
    <reaction evidence="1 6">
        <text>6-phospho-D-glucono-1,5-lactone + H2O = 6-phospho-D-gluconate + H(+)</text>
        <dbReference type="Rhea" id="RHEA:12556"/>
        <dbReference type="ChEBI" id="CHEBI:15377"/>
        <dbReference type="ChEBI" id="CHEBI:15378"/>
        <dbReference type="ChEBI" id="CHEBI:57955"/>
        <dbReference type="ChEBI" id="CHEBI:58759"/>
        <dbReference type="EC" id="3.1.1.31"/>
    </reaction>
</comment>
<evidence type="ECO:0000259" key="7">
    <source>
        <dbReference type="Pfam" id="PF01182"/>
    </source>
</evidence>
<gene>
    <name evidence="8" type="ORF">BpHYR1_050950</name>
</gene>
<evidence type="ECO:0000313" key="9">
    <source>
        <dbReference type="Proteomes" id="UP000276133"/>
    </source>
</evidence>